<dbReference type="OrthoDB" id="6499973at2759"/>
<comment type="similarity">
    <text evidence="2">Belongs to the major facilitator superfamily. Monocarboxylate porter (TC 2.A.1.13) family.</text>
</comment>
<accession>A0A0A1T9L4</accession>
<reference evidence="5 6" key="1">
    <citation type="journal article" date="2015" name="Genome Announc.">
        <title>Draft Genome Sequence and Gene Annotation of the Entomopathogenic Fungus Verticillium hemipterigenum.</title>
        <authorList>
            <person name="Horn F."/>
            <person name="Habel A."/>
            <person name="Scharf D.H."/>
            <person name="Dworschak J."/>
            <person name="Brakhage A.A."/>
            <person name="Guthke R."/>
            <person name="Hertweck C."/>
            <person name="Linde J."/>
        </authorList>
    </citation>
    <scope>NUCLEOTIDE SEQUENCE [LARGE SCALE GENOMIC DNA]</scope>
</reference>
<evidence type="ECO:0000313" key="5">
    <source>
        <dbReference type="EMBL" id="CEJ82890.1"/>
    </source>
</evidence>
<dbReference type="PANTHER" id="PTHR11360:SF130">
    <property type="entry name" value="MAJOR FACILITATOR SUPERFAMILY (MFS) PROFILE DOMAIN-CONTAINING PROTEIN-RELATED"/>
    <property type="match status" value="1"/>
</dbReference>
<keyword evidence="6" id="KW-1185">Reference proteome</keyword>
<feature type="transmembrane region" description="Helical" evidence="4">
    <location>
        <begin position="369"/>
        <end position="387"/>
    </location>
</feature>
<dbReference type="SUPFAM" id="SSF103473">
    <property type="entry name" value="MFS general substrate transporter"/>
    <property type="match status" value="1"/>
</dbReference>
<feature type="transmembrane region" description="Helical" evidence="4">
    <location>
        <begin position="258"/>
        <end position="278"/>
    </location>
</feature>
<keyword evidence="4" id="KW-1133">Transmembrane helix</keyword>
<gene>
    <name evidence="5" type="ORF">VHEMI02931</name>
</gene>
<feature type="transmembrane region" description="Helical" evidence="4">
    <location>
        <begin position="299"/>
        <end position="319"/>
    </location>
</feature>
<dbReference type="AlphaFoldDB" id="A0A0A1T9L4"/>
<feature type="transmembrane region" description="Helical" evidence="4">
    <location>
        <begin position="339"/>
        <end position="357"/>
    </location>
</feature>
<protein>
    <recommendedName>
        <fullName evidence="7">Major facilitator superfamily (MFS) profile domain-containing protein</fullName>
    </recommendedName>
</protein>
<feature type="transmembrane region" description="Helical" evidence="4">
    <location>
        <begin position="101"/>
        <end position="119"/>
    </location>
</feature>
<feature type="transmembrane region" description="Helical" evidence="4">
    <location>
        <begin position="166"/>
        <end position="185"/>
    </location>
</feature>
<dbReference type="Gene3D" id="1.20.1250.20">
    <property type="entry name" value="MFS general substrate transporter like domains"/>
    <property type="match status" value="2"/>
</dbReference>
<feature type="transmembrane region" description="Helical" evidence="4">
    <location>
        <begin position="393"/>
        <end position="418"/>
    </location>
</feature>
<evidence type="ECO:0008006" key="7">
    <source>
        <dbReference type="Google" id="ProtNLM"/>
    </source>
</evidence>
<dbReference type="Pfam" id="PF07690">
    <property type="entry name" value="MFS_1"/>
    <property type="match status" value="1"/>
</dbReference>
<dbReference type="EMBL" id="CDHN01000001">
    <property type="protein sequence ID" value="CEJ82890.1"/>
    <property type="molecule type" value="Genomic_DNA"/>
</dbReference>
<dbReference type="InterPro" id="IPR050327">
    <property type="entry name" value="Proton-linked_MCT"/>
</dbReference>
<keyword evidence="4" id="KW-0472">Membrane</keyword>
<dbReference type="InterPro" id="IPR011701">
    <property type="entry name" value="MFS"/>
</dbReference>
<dbReference type="PANTHER" id="PTHR11360">
    <property type="entry name" value="MONOCARBOXYLATE TRANSPORTER"/>
    <property type="match status" value="1"/>
</dbReference>
<dbReference type="HOGENOM" id="CLU_001265_1_1_1"/>
<evidence type="ECO:0000256" key="1">
    <source>
        <dbReference type="ARBA" id="ARBA00004141"/>
    </source>
</evidence>
<evidence type="ECO:0000256" key="2">
    <source>
        <dbReference type="ARBA" id="ARBA00006727"/>
    </source>
</evidence>
<sequence>MSDSATDGPMADKPPRDDINMLARSRSRASAVEKEDWAAGQSQTDPAVLHDPEMQSTDPEDQYTTSDDEDQPQTVVSRVLSRITSKSSIDPGPPPDGGARAWAQCLAAHLIIFNTWGWANSFGSFQSYYVALLDRSPSEISWIGSIAVFLLFFIGAFTGRLTDAGYFRPLIVVGSVLSILGIFMTSLCTQYWQLLLAQGICTGIANGCIFCPTLAVVSTYFQKKRALVLGIAACGSATGGLVFPSMVRQLLPTVGFGWTVRAIGFVQMVLLIVANILLKPRIRPRKTGPLVELSAFKDWDYTFYAAAGFFNFWGVYFAFFYLPAYSRDVLNPPLSYSESLNLLLILNGVGVIGRLAPNAIADRVGAVNVFIPTSAAASILMFCFIAIDKPAGLYTWAIIYGIVAAGIQSLFPAALSFLTTDLRKLGVRMGMIFTIVSFAVLTGPPVAGAIISSPAGYTGAKAFAGSSLALGCACLIAAKMATMKRTGKGWKSRT</sequence>
<feature type="transmembrane region" description="Helical" evidence="4">
    <location>
        <begin position="463"/>
        <end position="482"/>
    </location>
</feature>
<feature type="transmembrane region" description="Helical" evidence="4">
    <location>
        <begin position="430"/>
        <end position="451"/>
    </location>
</feature>
<feature type="transmembrane region" description="Helical" evidence="4">
    <location>
        <begin position="226"/>
        <end position="246"/>
    </location>
</feature>
<evidence type="ECO:0000256" key="3">
    <source>
        <dbReference type="SAM" id="MobiDB-lite"/>
    </source>
</evidence>
<feature type="compositionally biased region" description="Acidic residues" evidence="3">
    <location>
        <begin position="58"/>
        <end position="71"/>
    </location>
</feature>
<evidence type="ECO:0000256" key="4">
    <source>
        <dbReference type="SAM" id="Phobius"/>
    </source>
</evidence>
<evidence type="ECO:0000313" key="6">
    <source>
        <dbReference type="Proteomes" id="UP000039046"/>
    </source>
</evidence>
<dbReference type="CDD" id="cd17352">
    <property type="entry name" value="MFS_MCT_SLC16"/>
    <property type="match status" value="1"/>
</dbReference>
<organism evidence="5 6">
    <name type="scientific">[Torrubiella] hemipterigena</name>
    <dbReference type="NCBI Taxonomy" id="1531966"/>
    <lineage>
        <taxon>Eukaryota</taxon>
        <taxon>Fungi</taxon>
        <taxon>Dikarya</taxon>
        <taxon>Ascomycota</taxon>
        <taxon>Pezizomycotina</taxon>
        <taxon>Sordariomycetes</taxon>
        <taxon>Hypocreomycetidae</taxon>
        <taxon>Hypocreales</taxon>
        <taxon>Clavicipitaceae</taxon>
        <taxon>Clavicipitaceae incertae sedis</taxon>
        <taxon>'Torrubiella' clade</taxon>
    </lineage>
</organism>
<name>A0A0A1T9L4_9HYPO</name>
<comment type="subcellular location">
    <subcellularLocation>
        <location evidence="1">Membrane</location>
        <topology evidence="1">Multi-pass membrane protein</topology>
    </subcellularLocation>
</comment>
<dbReference type="GO" id="GO:0016020">
    <property type="term" value="C:membrane"/>
    <property type="evidence" value="ECO:0007669"/>
    <property type="project" value="UniProtKB-SubCell"/>
</dbReference>
<proteinExistence type="inferred from homology"/>
<dbReference type="GO" id="GO:0022857">
    <property type="term" value="F:transmembrane transporter activity"/>
    <property type="evidence" value="ECO:0007669"/>
    <property type="project" value="InterPro"/>
</dbReference>
<feature type="transmembrane region" description="Helical" evidence="4">
    <location>
        <begin position="191"/>
        <end position="214"/>
    </location>
</feature>
<keyword evidence="4" id="KW-0812">Transmembrane</keyword>
<dbReference type="InterPro" id="IPR036259">
    <property type="entry name" value="MFS_trans_sf"/>
</dbReference>
<feature type="transmembrane region" description="Helical" evidence="4">
    <location>
        <begin position="139"/>
        <end position="159"/>
    </location>
</feature>
<feature type="region of interest" description="Disordered" evidence="3">
    <location>
        <begin position="1"/>
        <end position="73"/>
    </location>
</feature>
<dbReference type="Proteomes" id="UP000039046">
    <property type="component" value="Unassembled WGS sequence"/>
</dbReference>